<dbReference type="SMART" id="SM00667">
    <property type="entry name" value="LisH"/>
    <property type="match status" value="1"/>
</dbReference>
<dbReference type="InterPro" id="IPR015943">
    <property type="entry name" value="WD40/YVTN_repeat-like_dom_sf"/>
</dbReference>
<dbReference type="Pfam" id="PF12894">
    <property type="entry name" value="ANAPC4_WD40"/>
    <property type="match status" value="1"/>
</dbReference>
<feature type="repeat" description="WD" evidence="5">
    <location>
        <begin position="418"/>
        <end position="459"/>
    </location>
</feature>
<keyword evidence="2 5" id="KW-0853">WD repeat</keyword>
<evidence type="ECO:0000313" key="9">
    <source>
        <dbReference type="Proteomes" id="UP000095009"/>
    </source>
</evidence>
<dbReference type="InterPro" id="IPR006594">
    <property type="entry name" value="LisH"/>
</dbReference>
<dbReference type="STRING" id="857566.A0A1E3PHE6"/>
<evidence type="ECO:0000259" key="7">
    <source>
        <dbReference type="Pfam" id="PF12894"/>
    </source>
</evidence>
<dbReference type="Gene3D" id="1.20.960.30">
    <property type="match status" value="1"/>
</dbReference>
<dbReference type="CDD" id="cd00200">
    <property type="entry name" value="WD40"/>
    <property type="match status" value="1"/>
</dbReference>
<dbReference type="PROSITE" id="PS50082">
    <property type="entry name" value="WD_REPEATS_2"/>
    <property type="match status" value="4"/>
</dbReference>
<dbReference type="InterPro" id="IPR024977">
    <property type="entry name" value="Apc4-like_WD40_dom"/>
</dbReference>
<protein>
    <submittedName>
        <fullName evidence="8">WD40 repeat-like protein</fullName>
    </submittedName>
</protein>
<dbReference type="PROSITE" id="PS50896">
    <property type="entry name" value="LISH"/>
    <property type="match status" value="1"/>
</dbReference>
<keyword evidence="9" id="KW-1185">Reference proteome</keyword>
<name>A0A1E3PHE6_9ASCO</name>
<dbReference type="InterPro" id="IPR036322">
    <property type="entry name" value="WD40_repeat_dom_sf"/>
</dbReference>
<dbReference type="PROSITE" id="PS50294">
    <property type="entry name" value="WD_REPEATS_REGION"/>
    <property type="match status" value="4"/>
</dbReference>
<evidence type="ECO:0000256" key="6">
    <source>
        <dbReference type="SAM" id="MobiDB-lite"/>
    </source>
</evidence>
<dbReference type="PANTHER" id="PTHR22846">
    <property type="entry name" value="WD40 REPEAT PROTEIN"/>
    <property type="match status" value="1"/>
</dbReference>
<dbReference type="PRINTS" id="PR00320">
    <property type="entry name" value="GPROTEINBRPT"/>
</dbReference>
<reference evidence="8 9" key="1">
    <citation type="journal article" date="2016" name="Proc. Natl. Acad. Sci. U.S.A.">
        <title>Comparative genomics of biotechnologically important yeasts.</title>
        <authorList>
            <person name="Riley R."/>
            <person name="Haridas S."/>
            <person name="Wolfe K.H."/>
            <person name="Lopes M.R."/>
            <person name="Hittinger C.T."/>
            <person name="Goeker M."/>
            <person name="Salamov A.A."/>
            <person name="Wisecaver J.H."/>
            <person name="Long T.M."/>
            <person name="Calvey C.H."/>
            <person name="Aerts A.L."/>
            <person name="Barry K.W."/>
            <person name="Choi C."/>
            <person name="Clum A."/>
            <person name="Coughlan A.Y."/>
            <person name="Deshpande S."/>
            <person name="Douglass A.P."/>
            <person name="Hanson S.J."/>
            <person name="Klenk H.-P."/>
            <person name="LaButti K.M."/>
            <person name="Lapidus A."/>
            <person name="Lindquist E.A."/>
            <person name="Lipzen A.M."/>
            <person name="Meier-Kolthoff J.P."/>
            <person name="Ohm R.A."/>
            <person name="Otillar R.P."/>
            <person name="Pangilinan J.L."/>
            <person name="Peng Y."/>
            <person name="Rokas A."/>
            <person name="Rosa C.A."/>
            <person name="Scheuner C."/>
            <person name="Sibirny A.A."/>
            <person name="Slot J.C."/>
            <person name="Stielow J.B."/>
            <person name="Sun H."/>
            <person name="Kurtzman C.P."/>
            <person name="Blackwell M."/>
            <person name="Grigoriev I.V."/>
            <person name="Jeffries T.W."/>
        </authorList>
    </citation>
    <scope>NUCLEOTIDE SEQUENCE [LARGE SCALE GENOMIC DNA]</scope>
    <source>
        <strain evidence="8 9">DSM 6958</strain>
    </source>
</reference>
<evidence type="ECO:0000256" key="4">
    <source>
        <dbReference type="ARBA" id="ARBA00023242"/>
    </source>
</evidence>
<evidence type="ECO:0000256" key="3">
    <source>
        <dbReference type="ARBA" id="ARBA00022737"/>
    </source>
</evidence>
<organism evidence="8 9">
    <name type="scientific">Nadsonia fulvescens var. elongata DSM 6958</name>
    <dbReference type="NCBI Taxonomy" id="857566"/>
    <lineage>
        <taxon>Eukaryota</taxon>
        <taxon>Fungi</taxon>
        <taxon>Dikarya</taxon>
        <taxon>Ascomycota</taxon>
        <taxon>Saccharomycotina</taxon>
        <taxon>Dipodascomycetes</taxon>
        <taxon>Dipodascales</taxon>
        <taxon>Dipodascales incertae sedis</taxon>
        <taxon>Nadsonia</taxon>
    </lineage>
</organism>
<proteinExistence type="predicted"/>
<dbReference type="PROSITE" id="PS00678">
    <property type="entry name" value="WD_REPEATS_1"/>
    <property type="match status" value="1"/>
</dbReference>
<dbReference type="SMART" id="SM00320">
    <property type="entry name" value="WD40"/>
    <property type="match status" value="7"/>
</dbReference>
<dbReference type="PANTHER" id="PTHR22846:SF2">
    <property type="entry name" value="F-BOX-LIKE_WD REPEAT-CONTAINING PROTEIN EBI"/>
    <property type="match status" value="1"/>
</dbReference>
<dbReference type="EMBL" id="KV454411">
    <property type="protein sequence ID" value="ODQ64634.1"/>
    <property type="molecule type" value="Genomic_DNA"/>
</dbReference>
<dbReference type="Pfam" id="PF08513">
    <property type="entry name" value="LisH"/>
    <property type="match status" value="1"/>
</dbReference>
<dbReference type="Proteomes" id="UP000095009">
    <property type="component" value="Unassembled WGS sequence"/>
</dbReference>
<dbReference type="InterPro" id="IPR045183">
    <property type="entry name" value="Ebi-like"/>
</dbReference>
<gene>
    <name evidence="8" type="ORF">NADFUDRAFT_52265</name>
</gene>
<dbReference type="SUPFAM" id="SSF50978">
    <property type="entry name" value="WD40 repeat-like"/>
    <property type="match status" value="1"/>
</dbReference>
<dbReference type="InterPro" id="IPR019775">
    <property type="entry name" value="WD40_repeat_CS"/>
</dbReference>
<feature type="region of interest" description="Disordered" evidence="6">
    <location>
        <begin position="137"/>
        <end position="159"/>
    </location>
</feature>
<dbReference type="GO" id="GO:0006357">
    <property type="term" value="P:regulation of transcription by RNA polymerase II"/>
    <property type="evidence" value="ECO:0007669"/>
    <property type="project" value="TreeGrafter"/>
</dbReference>
<evidence type="ECO:0000256" key="5">
    <source>
        <dbReference type="PROSITE-ProRule" id="PRU00221"/>
    </source>
</evidence>
<feature type="compositionally biased region" description="Basic and acidic residues" evidence="6">
    <location>
        <begin position="137"/>
        <end position="146"/>
    </location>
</feature>
<comment type="subcellular location">
    <subcellularLocation>
        <location evidence="1">Nucleus</location>
    </subcellularLocation>
</comment>
<feature type="domain" description="Anaphase-promoting complex subunit 4-like WD40" evidence="7">
    <location>
        <begin position="273"/>
        <end position="328"/>
    </location>
</feature>
<dbReference type="InterPro" id="IPR001680">
    <property type="entry name" value="WD40_rpt"/>
</dbReference>
<dbReference type="Gene3D" id="2.130.10.10">
    <property type="entry name" value="YVTN repeat-like/Quinoprotein amine dehydrogenase"/>
    <property type="match status" value="1"/>
</dbReference>
<dbReference type="GO" id="GO:0034967">
    <property type="term" value="C:Set3 complex"/>
    <property type="evidence" value="ECO:0007669"/>
    <property type="project" value="TreeGrafter"/>
</dbReference>
<keyword evidence="4" id="KW-0539">Nucleus</keyword>
<sequence length="644" mass="70881">MSITSRELNYLIWRYLQENGFENSTFAMQQEAKADELEEDFGSKIPAGTLVRIVQKGLLYSEIESSIREDGTIDKENTPKPTLFGDLRNTSNNDEDFKDNLMDVDDDDEALIKELMKHANVLTRGNNIQKSIKEIEQQKTDDHKNNETLNDDRDDNSSNLQRTCAIQGEPGNKSKTNSQDLLMKSTIVSSLNTDVSRVDSEVQVNLSREFRPMGVLPLLVSLPPYQECAWNPQDTTKFAVGSADSKVLISTLIKESNDDRYSVSSIQLSHPVTENIDKDITQVVWNNTGTLLVTAGYDGQMRLWTVDGKLRHILSLHRAPVLCVRWNKSGSLILSVDCTNTVVVWDVFSGDVRQNFTHASIPKYEDTLIVPDSMNSLSTDISIGTSADWIDGVTYATTSDPSIITIYKLGEKMPMLRFRGHSQGINSLRFDPVSLLLASASDDHTVRIWHGKSTSSFAVLTGHSAPVQHVRWLVSKDCTAPPISTDLVAPTSKLITVSLDGTLHIWDVSRGGICLCILILHKKAILSCEVSPDGKYIASGGLDGVVVVWDVHDFSLLETPAHAIDGESMEKGSNRAVGKYDLLDLIDKRASSDSSISGSEVTIDSHSNPVITALSWSSDSSKILVGSSIGAAIIDWKHVSNTLA</sequence>
<dbReference type="FunFam" id="1.20.960.30:FF:000001">
    <property type="entry name" value="F-box-like/WD repeat-containing protein TBL1XR1"/>
    <property type="match status" value="1"/>
</dbReference>
<dbReference type="Pfam" id="PF00400">
    <property type="entry name" value="WD40"/>
    <property type="match status" value="4"/>
</dbReference>
<dbReference type="InterPro" id="IPR020472">
    <property type="entry name" value="WD40_PAC1"/>
</dbReference>
<feature type="repeat" description="WD" evidence="5">
    <location>
        <begin position="314"/>
        <end position="355"/>
    </location>
</feature>
<dbReference type="GO" id="GO:0003714">
    <property type="term" value="F:transcription corepressor activity"/>
    <property type="evidence" value="ECO:0007669"/>
    <property type="project" value="InterPro"/>
</dbReference>
<evidence type="ECO:0000256" key="1">
    <source>
        <dbReference type="ARBA" id="ARBA00004123"/>
    </source>
</evidence>
<dbReference type="OrthoDB" id="1367865at2759"/>
<evidence type="ECO:0000256" key="2">
    <source>
        <dbReference type="ARBA" id="ARBA00022574"/>
    </source>
</evidence>
<accession>A0A1E3PHE6</accession>
<feature type="repeat" description="WD" evidence="5">
    <location>
        <begin position="518"/>
        <end position="559"/>
    </location>
</feature>
<keyword evidence="3" id="KW-0677">Repeat</keyword>
<dbReference type="AlphaFoldDB" id="A0A1E3PHE6"/>
<feature type="repeat" description="WD" evidence="5">
    <location>
        <begin position="273"/>
        <end position="307"/>
    </location>
</feature>
<evidence type="ECO:0000313" key="8">
    <source>
        <dbReference type="EMBL" id="ODQ64634.1"/>
    </source>
</evidence>